<dbReference type="RefSeq" id="WP_114436934.1">
    <property type="nucleotide sequence ID" value="NZ_QPIZ01000009.1"/>
</dbReference>
<comment type="similarity">
    <text evidence="3 11">Belongs to the TrpB family.</text>
</comment>
<comment type="caution">
    <text evidence="13">The sequence shown here is derived from an EMBL/GenBank/DDBJ whole genome shotgun (WGS) entry which is preliminary data.</text>
</comment>
<dbReference type="InterPro" id="IPR023026">
    <property type="entry name" value="Trp_synth_beta/beta-like"/>
</dbReference>
<evidence type="ECO:0000256" key="11">
    <source>
        <dbReference type="HAMAP-Rule" id="MF_00133"/>
    </source>
</evidence>
<name>A0A368V5K5_9BACT</name>
<protein>
    <recommendedName>
        <fullName evidence="11">Tryptophan synthase beta chain</fullName>
        <ecNumber evidence="11">4.2.1.20</ecNumber>
    </recommendedName>
</protein>
<gene>
    <name evidence="11" type="primary">trpB</name>
    <name evidence="13" type="ORF">DFO77_10967</name>
</gene>
<evidence type="ECO:0000256" key="6">
    <source>
        <dbReference type="ARBA" id="ARBA00022822"/>
    </source>
</evidence>
<dbReference type="EC" id="4.2.1.20" evidence="11"/>
<dbReference type="PANTHER" id="PTHR48077">
    <property type="entry name" value="TRYPTOPHAN SYNTHASE-RELATED"/>
    <property type="match status" value="1"/>
</dbReference>
<dbReference type="UniPathway" id="UPA00035">
    <property type="reaction ID" value="UER00044"/>
</dbReference>
<evidence type="ECO:0000256" key="1">
    <source>
        <dbReference type="ARBA" id="ARBA00001933"/>
    </source>
</evidence>
<dbReference type="FunFam" id="3.40.50.1100:FF:000001">
    <property type="entry name" value="Tryptophan synthase beta chain"/>
    <property type="match status" value="1"/>
</dbReference>
<keyword evidence="7 11" id="KW-0663">Pyridoxal phosphate</keyword>
<comment type="subunit">
    <text evidence="4 11">Tetramer of two alpha and two beta chains.</text>
</comment>
<evidence type="ECO:0000256" key="7">
    <source>
        <dbReference type="ARBA" id="ARBA00022898"/>
    </source>
</evidence>
<proteinExistence type="inferred from homology"/>
<keyword evidence="8 11" id="KW-0057">Aromatic amino acid biosynthesis</keyword>
<dbReference type="PANTHER" id="PTHR48077:SF3">
    <property type="entry name" value="TRYPTOPHAN SYNTHASE"/>
    <property type="match status" value="1"/>
</dbReference>
<evidence type="ECO:0000256" key="10">
    <source>
        <dbReference type="ARBA" id="ARBA00049047"/>
    </source>
</evidence>
<keyword evidence="9 11" id="KW-0456">Lyase</keyword>
<evidence type="ECO:0000256" key="9">
    <source>
        <dbReference type="ARBA" id="ARBA00023239"/>
    </source>
</evidence>
<feature type="domain" description="Tryptophan synthase beta chain-like PALP" evidence="12">
    <location>
        <begin position="57"/>
        <end position="380"/>
    </location>
</feature>
<organism evidence="13 14">
    <name type="scientific">Marinilabilia salmonicolor</name>
    <dbReference type="NCBI Taxonomy" id="989"/>
    <lineage>
        <taxon>Bacteria</taxon>
        <taxon>Pseudomonadati</taxon>
        <taxon>Bacteroidota</taxon>
        <taxon>Bacteroidia</taxon>
        <taxon>Marinilabiliales</taxon>
        <taxon>Marinilabiliaceae</taxon>
        <taxon>Marinilabilia</taxon>
    </lineage>
</organism>
<evidence type="ECO:0000256" key="4">
    <source>
        <dbReference type="ARBA" id="ARBA00011270"/>
    </source>
</evidence>
<dbReference type="AlphaFoldDB" id="A0A368V5K5"/>
<evidence type="ECO:0000313" key="13">
    <source>
        <dbReference type="EMBL" id="RCW36103.1"/>
    </source>
</evidence>
<evidence type="ECO:0000259" key="12">
    <source>
        <dbReference type="Pfam" id="PF00291"/>
    </source>
</evidence>
<dbReference type="GO" id="GO:0004834">
    <property type="term" value="F:tryptophan synthase activity"/>
    <property type="evidence" value="ECO:0007669"/>
    <property type="project" value="UniProtKB-UniRule"/>
</dbReference>
<sequence>MSTSFQPDERGFYGPFGGAYIPEMLIPNIENLKENYLRIMNSESFRKDFKTLLEDYAGRPSPLYHADRLSDHYGCNIWLKREDLNHTGSHKVNNTIGQILLANEMGKKRIIAETGAGQHGVATATVCALMGLECVVYMGETDIERQAPNVARMKMLGADVRPAMSGSRTLKDATNEALRDWIANPLDTFYLIGSVVGPHPYPDMVARLQSVISGEIQWQMRNKTGNSNPDYVVACVGGGSNAAGSFYHFLDEPEVQLIGAEAAGEGLTSGKTAASIAMGETGVIHGSMTNLMQTDDGQITEPYSISAGLDYPGIGPLHAWLAKSGRAKYLAVTDQEALDAALQLTQKEGIIPALESAHALAALNQLDLKSGENVVVTVSGRGDKDMKTYMERLKLT</sequence>
<dbReference type="PROSITE" id="PS00168">
    <property type="entry name" value="TRP_SYNTHASE_BETA"/>
    <property type="match status" value="1"/>
</dbReference>
<reference evidence="13 14" key="1">
    <citation type="submission" date="2018-07" db="EMBL/GenBank/DDBJ databases">
        <title>Freshwater and sediment microbial communities from various areas in North America, analyzing microbe dynamics in response to fracking.</title>
        <authorList>
            <person name="Lamendella R."/>
        </authorList>
    </citation>
    <scope>NUCLEOTIDE SEQUENCE [LARGE SCALE GENOMIC DNA]</scope>
    <source>
        <strain evidence="13 14">160A</strain>
    </source>
</reference>
<dbReference type="Pfam" id="PF00291">
    <property type="entry name" value="PALP"/>
    <property type="match status" value="1"/>
</dbReference>
<comment type="cofactor">
    <cofactor evidence="1 11">
        <name>pyridoxal 5'-phosphate</name>
        <dbReference type="ChEBI" id="CHEBI:597326"/>
    </cofactor>
</comment>
<dbReference type="InterPro" id="IPR001926">
    <property type="entry name" value="TrpB-like_PALP"/>
</dbReference>
<evidence type="ECO:0000313" key="14">
    <source>
        <dbReference type="Proteomes" id="UP000252733"/>
    </source>
</evidence>
<keyword evidence="14" id="KW-1185">Reference proteome</keyword>
<comment type="catalytic activity">
    <reaction evidence="10 11">
        <text>(1S,2R)-1-C-(indol-3-yl)glycerol 3-phosphate + L-serine = D-glyceraldehyde 3-phosphate + L-tryptophan + H2O</text>
        <dbReference type="Rhea" id="RHEA:10532"/>
        <dbReference type="ChEBI" id="CHEBI:15377"/>
        <dbReference type="ChEBI" id="CHEBI:33384"/>
        <dbReference type="ChEBI" id="CHEBI:57912"/>
        <dbReference type="ChEBI" id="CHEBI:58866"/>
        <dbReference type="ChEBI" id="CHEBI:59776"/>
        <dbReference type="EC" id="4.2.1.20"/>
    </reaction>
</comment>
<feature type="modified residue" description="N6-(pyridoxal phosphate)lysine" evidence="11">
    <location>
        <position position="91"/>
    </location>
</feature>
<dbReference type="FunFam" id="3.40.50.1100:FF:000004">
    <property type="entry name" value="Tryptophan synthase beta chain"/>
    <property type="match status" value="1"/>
</dbReference>
<dbReference type="Proteomes" id="UP000252733">
    <property type="component" value="Unassembled WGS sequence"/>
</dbReference>
<dbReference type="InterPro" id="IPR036052">
    <property type="entry name" value="TrpB-like_PALP_sf"/>
</dbReference>
<evidence type="ECO:0000256" key="8">
    <source>
        <dbReference type="ARBA" id="ARBA00023141"/>
    </source>
</evidence>
<evidence type="ECO:0000256" key="3">
    <source>
        <dbReference type="ARBA" id="ARBA00009982"/>
    </source>
</evidence>
<accession>A0A368V5K5</accession>
<comment type="function">
    <text evidence="11">The beta subunit is responsible for the synthesis of L-tryptophan from indole and L-serine.</text>
</comment>
<dbReference type="InterPro" id="IPR006654">
    <property type="entry name" value="Trp_synth_beta"/>
</dbReference>
<evidence type="ECO:0000256" key="5">
    <source>
        <dbReference type="ARBA" id="ARBA00022605"/>
    </source>
</evidence>
<dbReference type="InterPro" id="IPR006653">
    <property type="entry name" value="Trp_synth_b_CS"/>
</dbReference>
<dbReference type="GO" id="GO:0005737">
    <property type="term" value="C:cytoplasm"/>
    <property type="evidence" value="ECO:0007669"/>
    <property type="project" value="TreeGrafter"/>
</dbReference>
<dbReference type="EMBL" id="QPIZ01000009">
    <property type="protein sequence ID" value="RCW36103.1"/>
    <property type="molecule type" value="Genomic_DNA"/>
</dbReference>
<dbReference type="CDD" id="cd06446">
    <property type="entry name" value="Trp-synth_B"/>
    <property type="match status" value="1"/>
</dbReference>
<dbReference type="HAMAP" id="MF_00133">
    <property type="entry name" value="Trp_synth_beta"/>
    <property type="match status" value="1"/>
</dbReference>
<evidence type="ECO:0000256" key="2">
    <source>
        <dbReference type="ARBA" id="ARBA00004733"/>
    </source>
</evidence>
<dbReference type="NCBIfam" id="TIGR00263">
    <property type="entry name" value="trpB"/>
    <property type="match status" value="1"/>
</dbReference>
<keyword evidence="5 11" id="KW-0028">Amino-acid biosynthesis</keyword>
<dbReference type="PIRSF" id="PIRSF001413">
    <property type="entry name" value="Trp_syn_beta"/>
    <property type="match status" value="1"/>
</dbReference>
<dbReference type="Gene3D" id="3.40.50.1100">
    <property type="match status" value="2"/>
</dbReference>
<dbReference type="SUPFAM" id="SSF53686">
    <property type="entry name" value="Tryptophan synthase beta subunit-like PLP-dependent enzymes"/>
    <property type="match status" value="1"/>
</dbReference>
<comment type="pathway">
    <text evidence="2 11">Amino-acid biosynthesis; L-tryptophan biosynthesis; L-tryptophan from chorismate: step 5/5.</text>
</comment>
<keyword evidence="6 11" id="KW-0822">Tryptophan biosynthesis</keyword>